<evidence type="ECO:0000256" key="4">
    <source>
        <dbReference type="ARBA" id="ARBA00023040"/>
    </source>
</evidence>
<dbReference type="CDD" id="cd00637">
    <property type="entry name" value="7tm_classA_rhodopsin-like"/>
    <property type="match status" value="1"/>
</dbReference>
<reference evidence="11" key="1">
    <citation type="submission" date="2017-01" db="EMBL/GenBank/DDBJ databases">
        <title>Comparative genomics of anhydrobiosis in the tardigrade Hypsibius dujardini.</title>
        <authorList>
            <person name="Yoshida Y."/>
            <person name="Koutsovoulos G."/>
            <person name="Laetsch D."/>
            <person name="Stevens L."/>
            <person name="Kumar S."/>
            <person name="Horikawa D."/>
            <person name="Ishino K."/>
            <person name="Komine S."/>
            <person name="Tomita M."/>
            <person name="Blaxter M."/>
            <person name="Arakawa K."/>
        </authorList>
    </citation>
    <scope>NUCLEOTIDE SEQUENCE [LARGE SCALE GENOMIC DNA]</scope>
    <source>
        <strain evidence="11">Z151</strain>
    </source>
</reference>
<protein>
    <recommendedName>
        <fullName evidence="9">G-protein coupled receptors family 1 profile domain-containing protein</fullName>
    </recommendedName>
</protein>
<evidence type="ECO:0000256" key="1">
    <source>
        <dbReference type="ARBA" id="ARBA00004141"/>
    </source>
</evidence>
<comment type="subcellular location">
    <subcellularLocation>
        <location evidence="1">Membrane</location>
        <topology evidence="1">Multi-pass membrane protein</topology>
    </subcellularLocation>
</comment>
<dbReference type="EMBL" id="MTYJ01000078">
    <property type="protein sequence ID" value="OQV16105.1"/>
    <property type="molecule type" value="Genomic_DNA"/>
</dbReference>
<feature type="transmembrane region" description="Helical" evidence="8">
    <location>
        <begin position="285"/>
        <end position="305"/>
    </location>
</feature>
<dbReference type="Pfam" id="PF00001">
    <property type="entry name" value="7tm_1"/>
    <property type="match status" value="1"/>
</dbReference>
<gene>
    <name evidence="10" type="ORF">BV898_09741</name>
</gene>
<dbReference type="PANTHER" id="PTHR24243:SF208">
    <property type="entry name" value="PYROKININ-1 RECEPTOR"/>
    <property type="match status" value="1"/>
</dbReference>
<feature type="transmembrane region" description="Helical" evidence="8">
    <location>
        <begin position="199"/>
        <end position="218"/>
    </location>
</feature>
<evidence type="ECO:0000313" key="11">
    <source>
        <dbReference type="Proteomes" id="UP000192578"/>
    </source>
</evidence>
<feature type="transmembrane region" description="Helical" evidence="8">
    <location>
        <begin position="29"/>
        <end position="50"/>
    </location>
</feature>
<evidence type="ECO:0000256" key="2">
    <source>
        <dbReference type="ARBA" id="ARBA00022692"/>
    </source>
</evidence>
<feature type="transmembrane region" description="Helical" evidence="8">
    <location>
        <begin position="62"/>
        <end position="82"/>
    </location>
</feature>
<dbReference type="GO" id="GO:0004930">
    <property type="term" value="F:G protein-coupled receptor activity"/>
    <property type="evidence" value="ECO:0007669"/>
    <property type="project" value="UniProtKB-KW"/>
</dbReference>
<dbReference type="InterPro" id="IPR017452">
    <property type="entry name" value="GPCR_Rhodpsn_7TM"/>
</dbReference>
<keyword evidence="2 8" id="KW-0812">Transmembrane</keyword>
<evidence type="ECO:0000256" key="8">
    <source>
        <dbReference type="SAM" id="Phobius"/>
    </source>
</evidence>
<evidence type="ECO:0000256" key="3">
    <source>
        <dbReference type="ARBA" id="ARBA00022989"/>
    </source>
</evidence>
<evidence type="ECO:0000256" key="5">
    <source>
        <dbReference type="ARBA" id="ARBA00023136"/>
    </source>
</evidence>
<dbReference type="GO" id="GO:0016020">
    <property type="term" value="C:membrane"/>
    <property type="evidence" value="ECO:0007669"/>
    <property type="project" value="UniProtKB-SubCell"/>
</dbReference>
<keyword evidence="7" id="KW-0807">Transducer</keyword>
<dbReference type="PANTHER" id="PTHR24243">
    <property type="entry name" value="G-PROTEIN COUPLED RECEPTOR"/>
    <property type="match status" value="1"/>
</dbReference>
<dbReference type="Proteomes" id="UP000192578">
    <property type="component" value="Unassembled WGS sequence"/>
</dbReference>
<sequence length="358" mass="40785">MEQNFTVSTSNFSVPLFTAELIASFTLKFILNFAGGFANLFLLIVCCCSHTKKTFSSSGTKWLVFQYTAAYFLISMILYPARDAMIMGHTFHLIVPGMQHCSYFAAVNMFFVSLANWTDLALACNRLMAICFPIHYVKWTTRKVIAALLIAAWVVSFAIVLPVPPLYLGWPGNLSLPPPAQCSNLNGSASLFVTSMTNFVPYAVSGVIYAAIWFKIVFEARHRRVTIPMGHGLLDVKQMRAKMRQLTVSKMLMAVFVWNSLCMLPFFVVTLAFPELFVRKPTLSLWLRLIMSVQYLFSPVIFFVFSEEYRKTARRLFSRVPDNKIKEVEKTMEKSETDSHISLALSMLRRREDLQLMD</sequence>
<dbReference type="InterPro" id="IPR000276">
    <property type="entry name" value="GPCR_Rhodpsn"/>
</dbReference>
<comment type="caution">
    <text evidence="10">The sequence shown here is derived from an EMBL/GenBank/DDBJ whole genome shotgun (WGS) entry which is preliminary data.</text>
</comment>
<dbReference type="SUPFAM" id="SSF81321">
    <property type="entry name" value="Family A G protein-coupled receptor-like"/>
    <property type="match status" value="1"/>
</dbReference>
<evidence type="ECO:0000256" key="6">
    <source>
        <dbReference type="ARBA" id="ARBA00023170"/>
    </source>
</evidence>
<evidence type="ECO:0000313" key="10">
    <source>
        <dbReference type="EMBL" id="OQV16105.1"/>
    </source>
</evidence>
<dbReference type="OrthoDB" id="9444602at2759"/>
<feature type="transmembrane region" description="Helical" evidence="8">
    <location>
        <begin position="102"/>
        <end position="123"/>
    </location>
</feature>
<feature type="transmembrane region" description="Helical" evidence="8">
    <location>
        <begin position="144"/>
        <end position="167"/>
    </location>
</feature>
<keyword evidence="5 8" id="KW-0472">Membrane</keyword>
<feature type="transmembrane region" description="Helical" evidence="8">
    <location>
        <begin position="252"/>
        <end position="273"/>
    </location>
</feature>
<accession>A0A1W0WLM9</accession>
<dbReference type="PROSITE" id="PS50262">
    <property type="entry name" value="G_PROTEIN_RECEP_F1_2"/>
    <property type="match status" value="1"/>
</dbReference>
<keyword evidence="11" id="KW-1185">Reference proteome</keyword>
<name>A0A1W0WLM9_HYPEX</name>
<keyword evidence="4" id="KW-0297">G-protein coupled receptor</keyword>
<keyword evidence="3 8" id="KW-1133">Transmembrane helix</keyword>
<feature type="domain" description="G-protein coupled receptors family 1 profile" evidence="9">
    <location>
        <begin position="38"/>
        <end position="302"/>
    </location>
</feature>
<evidence type="ECO:0000259" key="9">
    <source>
        <dbReference type="PROSITE" id="PS50262"/>
    </source>
</evidence>
<organism evidence="10 11">
    <name type="scientific">Hypsibius exemplaris</name>
    <name type="common">Freshwater tardigrade</name>
    <dbReference type="NCBI Taxonomy" id="2072580"/>
    <lineage>
        <taxon>Eukaryota</taxon>
        <taxon>Metazoa</taxon>
        <taxon>Ecdysozoa</taxon>
        <taxon>Tardigrada</taxon>
        <taxon>Eutardigrada</taxon>
        <taxon>Parachela</taxon>
        <taxon>Hypsibioidea</taxon>
        <taxon>Hypsibiidae</taxon>
        <taxon>Hypsibius</taxon>
    </lineage>
</organism>
<evidence type="ECO:0000256" key="7">
    <source>
        <dbReference type="ARBA" id="ARBA00023224"/>
    </source>
</evidence>
<dbReference type="Gene3D" id="1.20.1070.10">
    <property type="entry name" value="Rhodopsin 7-helix transmembrane proteins"/>
    <property type="match status" value="1"/>
</dbReference>
<proteinExistence type="predicted"/>
<dbReference type="AlphaFoldDB" id="A0A1W0WLM9"/>
<keyword evidence="6" id="KW-0675">Receptor</keyword>